<dbReference type="Gene3D" id="1.10.3730.20">
    <property type="match status" value="2"/>
</dbReference>
<feature type="domain" description="EamA" evidence="12">
    <location>
        <begin position="6"/>
        <end position="130"/>
    </location>
</feature>
<comment type="caution">
    <text evidence="13">The sequence shown here is derived from an EMBL/GenBank/DDBJ whole genome shotgun (WGS) entry which is preliminary data.</text>
</comment>
<dbReference type="KEGG" id="oah:DR92_2057"/>
<evidence type="ECO:0000256" key="10">
    <source>
        <dbReference type="ARBA" id="ARBA00023136"/>
    </source>
</evidence>
<dbReference type="RefSeq" id="WP_010661688.1">
    <property type="nucleotide sequence ID" value="NZ_CP008820.1"/>
</dbReference>
<dbReference type="InterPro" id="IPR037185">
    <property type="entry name" value="EmrE-like"/>
</dbReference>
<evidence type="ECO:0000313" key="13">
    <source>
        <dbReference type="EMBL" id="KAB2793239.1"/>
    </source>
</evidence>
<evidence type="ECO:0000313" key="14">
    <source>
        <dbReference type="Proteomes" id="UP000441102"/>
    </source>
</evidence>
<dbReference type="Proteomes" id="UP000441102">
    <property type="component" value="Unassembled WGS sequence"/>
</dbReference>
<dbReference type="GO" id="GO:0022857">
    <property type="term" value="F:transmembrane transporter activity"/>
    <property type="evidence" value="ECO:0007669"/>
    <property type="project" value="InterPro"/>
</dbReference>
<feature type="transmembrane region" description="Helical" evidence="11">
    <location>
        <begin position="174"/>
        <end position="194"/>
    </location>
</feature>
<keyword evidence="8 11" id="KW-1133">Transmembrane helix</keyword>
<keyword evidence="6 11" id="KW-0812">Transmembrane</keyword>
<dbReference type="PANTHER" id="PTHR30561">
    <property type="entry name" value="SMR FAMILY PROTON-DEPENDENT DRUG EFFLUX TRANSPORTER SUGE"/>
    <property type="match status" value="1"/>
</dbReference>
<evidence type="ECO:0000256" key="1">
    <source>
        <dbReference type="ARBA" id="ARBA00004651"/>
    </source>
</evidence>
<dbReference type="PANTHER" id="PTHR30561:SF9">
    <property type="entry name" value="4-AMINO-4-DEOXY-L-ARABINOSE-PHOSPHOUNDECAPRENOL FLIPPASE SUBUNIT ARNF-RELATED"/>
    <property type="match status" value="1"/>
</dbReference>
<feature type="domain" description="EamA" evidence="12">
    <location>
        <begin position="145"/>
        <end position="277"/>
    </location>
</feature>
<keyword evidence="10 11" id="KW-0472">Membrane</keyword>
<evidence type="ECO:0000256" key="5">
    <source>
        <dbReference type="ARBA" id="ARBA00022556"/>
    </source>
</evidence>
<evidence type="ECO:0000256" key="8">
    <source>
        <dbReference type="ARBA" id="ARBA00022989"/>
    </source>
</evidence>
<dbReference type="EMBL" id="WBWX01000009">
    <property type="protein sequence ID" value="KAB2793239.1"/>
    <property type="molecule type" value="Genomic_DNA"/>
</dbReference>
<evidence type="ECO:0000256" key="6">
    <source>
        <dbReference type="ARBA" id="ARBA00022692"/>
    </source>
</evidence>
<evidence type="ECO:0000256" key="7">
    <source>
        <dbReference type="ARBA" id="ARBA00022985"/>
    </source>
</evidence>
<keyword evidence="2" id="KW-1003">Cell membrane</keyword>
<feature type="transmembrane region" description="Helical" evidence="11">
    <location>
        <begin position="58"/>
        <end position="80"/>
    </location>
</feature>
<proteinExistence type="predicted"/>
<keyword evidence="4" id="KW-0997">Cell inner membrane</keyword>
<evidence type="ECO:0000256" key="2">
    <source>
        <dbReference type="ARBA" id="ARBA00022475"/>
    </source>
</evidence>
<evidence type="ECO:0000256" key="3">
    <source>
        <dbReference type="ARBA" id="ARBA00022516"/>
    </source>
</evidence>
<feature type="transmembrane region" description="Helical" evidence="11">
    <location>
        <begin position="30"/>
        <end position="51"/>
    </location>
</feature>
<keyword evidence="9" id="KW-0443">Lipid metabolism</keyword>
<evidence type="ECO:0000259" key="12">
    <source>
        <dbReference type="Pfam" id="PF00892"/>
    </source>
</evidence>
<evidence type="ECO:0000256" key="9">
    <source>
        <dbReference type="ARBA" id="ARBA00023098"/>
    </source>
</evidence>
<keyword evidence="5" id="KW-0441">Lipid A biosynthesis</keyword>
<feature type="transmembrane region" description="Helical" evidence="11">
    <location>
        <begin position="234"/>
        <end position="255"/>
    </location>
</feature>
<keyword evidence="7" id="KW-0448">Lipopolysaccharide biosynthesis</keyword>
<feature type="transmembrane region" description="Helical" evidence="11">
    <location>
        <begin position="262"/>
        <end position="280"/>
    </location>
</feature>
<accession>A0A011TRY9</accession>
<dbReference type="Pfam" id="PF00892">
    <property type="entry name" value="EamA"/>
    <property type="match status" value="2"/>
</dbReference>
<dbReference type="GO" id="GO:0009245">
    <property type="term" value="P:lipid A biosynthetic process"/>
    <property type="evidence" value="ECO:0007669"/>
    <property type="project" value="UniProtKB-KW"/>
</dbReference>
<feature type="transmembrane region" description="Helical" evidence="11">
    <location>
        <begin position="206"/>
        <end position="228"/>
    </location>
</feature>
<comment type="subcellular location">
    <subcellularLocation>
        <location evidence="1">Cell membrane</location>
        <topology evidence="1">Multi-pass membrane protein</topology>
    </subcellularLocation>
</comment>
<feature type="transmembrane region" description="Helical" evidence="11">
    <location>
        <begin position="114"/>
        <end position="132"/>
    </location>
</feature>
<dbReference type="GO" id="GO:0005886">
    <property type="term" value="C:plasma membrane"/>
    <property type="evidence" value="ECO:0007669"/>
    <property type="project" value="UniProtKB-SubCell"/>
</dbReference>
<gene>
    <name evidence="13" type="ORF">F9L06_20135</name>
</gene>
<dbReference type="InterPro" id="IPR000390">
    <property type="entry name" value="Small_drug/metabolite_transptr"/>
</dbReference>
<dbReference type="InterPro" id="IPR000620">
    <property type="entry name" value="EamA_dom"/>
</dbReference>
<sequence length="281" mass="29673">MSGGVLLIVLFGAFLHASWNAIVKGSGDKFFGAASVTGAAGLIALFILPFLPLPNPASWGYIVASTVTQVFYMSLVAAAYKSGDMSEAYPIMRGTPPLLVALVSAPLVGEVMGWQSWLGIVLICSGVLAMALDARRRNRGASSRTALLALANAGFIASYTIIDGLGVRVSGAPISYTLWLFLMNAMPLAGWALYREPNRFIQYLRNHWRPAMIGGVGTLGSYGLALWAMTMAPIAVVAALRETAILFGVLISAVVLKEKVGLPRFIAAGLIVLGAISLRLS</sequence>
<organism evidence="13 14">
    <name type="scientific">Brucella anthropi</name>
    <name type="common">Ochrobactrum anthropi</name>
    <dbReference type="NCBI Taxonomy" id="529"/>
    <lineage>
        <taxon>Bacteria</taxon>
        <taxon>Pseudomonadati</taxon>
        <taxon>Pseudomonadota</taxon>
        <taxon>Alphaproteobacteria</taxon>
        <taxon>Hyphomicrobiales</taxon>
        <taxon>Brucellaceae</taxon>
        <taxon>Brucella/Ochrobactrum group</taxon>
        <taxon>Brucella</taxon>
    </lineage>
</organism>
<feature type="transmembrane region" description="Helical" evidence="11">
    <location>
        <begin position="144"/>
        <end position="162"/>
    </location>
</feature>
<protein>
    <submittedName>
        <fullName evidence="13">EamA family transporter</fullName>
    </submittedName>
</protein>
<dbReference type="AlphaFoldDB" id="A0A011TRY9"/>
<dbReference type="SUPFAM" id="SSF103481">
    <property type="entry name" value="Multidrug resistance efflux transporter EmrE"/>
    <property type="match status" value="2"/>
</dbReference>
<dbReference type="GO" id="GO:0009103">
    <property type="term" value="P:lipopolysaccharide biosynthetic process"/>
    <property type="evidence" value="ECO:0007669"/>
    <property type="project" value="UniProtKB-KW"/>
</dbReference>
<reference evidence="13 14" key="1">
    <citation type="submission" date="2019-09" db="EMBL/GenBank/DDBJ databases">
        <title>Taxonomic organization of the family Brucellaceae based on a phylogenomic approach.</title>
        <authorList>
            <person name="Leclercq S."/>
            <person name="Cloeckaert A."/>
            <person name="Zygmunt M.S."/>
        </authorList>
    </citation>
    <scope>NUCLEOTIDE SEQUENCE [LARGE SCALE GENOMIC DNA]</scope>
    <source>
        <strain evidence="13 14">CCUG 34461</strain>
    </source>
</reference>
<evidence type="ECO:0000256" key="4">
    <source>
        <dbReference type="ARBA" id="ARBA00022519"/>
    </source>
</evidence>
<dbReference type="OMA" id="GYIAWLM"/>
<keyword evidence="3" id="KW-0444">Lipid biosynthesis</keyword>
<name>A0A011TRY9_BRUAN</name>
<evidence type="ECO:0000256" key="11">
    <source>
        <dbReference type="SAM" id="Phobius"/>
    </source>
</evidence>
<dbReference type="GeneID" id="61316961"/>